<dbReference type="InParanoid" id="A0A0H2RVM8"/>
<dbReference type="FunFam" id="3.40.309.10:FF:000025">
    <property type="entry name" value="Aldehyde dehydrogenase"/>
    <property type="match status" value="1"/>
</dbReference>
<dbReference type="InterPro" id="IPR016161">
    <property type="entry name" value="Ald_DH/histidinol_DH"/>
</dbReference>
<evidence type="ECO:0000256" key="4">
    <source>
        <dbReference type="PIRSR" id="PIRSR036492-1"/>
    </source>
</evidence>
<dbReference type="GO" id="GO:0004029">
    <property type="term" value="F:aldehyde dehydrogenase (NAD+) activity"/>
    <property type="evidence" value="ECO:0007669"/>
    <property type="project" value="TreeGrafter"/>
</dbReference>
<dbReference type="GO" id="GO:0005737">
    <property type="term" value="C:cytoplasm"/>
    <property type="evidence" value="ECO:0007669"/>
    <property type="project" value="TreeGrafter"/>
</dbReference>
<dbReference type="Proteomes" id="UP000053477">
    <property type="component" value="Unassembled WGS sequence"/>
</dbReference>
<dbReference type="PIRSF" id="PIRSF036492">
    <property type="entry name" value="ALDH"/>
    <property type="match status" value="1"/>
</dbReference>
<dbReference type="GO" id="GO:0006081">
    <property type="term" value="P:aldehyde metabolic process"/>
    <property type="evidence" value="ECO:0007669"/>
    <property type="project" value="InterPro"/>
</dbReference>
<dbReference type="InterPro" id="IPR015590">
    <property type="entry name" value="Aldehyde_DH_dom"/>
</dbReference>
<reference evidence="8 9" key="1">
    <citation type="submission" date="2015-04" db="EMBL/GenBank/DDBJ databases">
        <title>Complete genome sequence of Schizopora paradoxa KUC8140, a cosmopolitan wood degrader in East Asia.</title>
        <authorList>
            <consortium name="DOE Joint Genome Institute"/>
            <person name="Min B."/>
            <person name="Park H."/>
            <person name="Jang Y."/>
            <person name="Kim J.-J."/>
            <person name="Kim K.H."/>
            <person name="Pangilinan J."/>
            <person name="Lipzen A."/>
            <person name="Riley R."/>
            <person name="Grigoriev I.V."/>
            <person name="Spatafora J.W."/>
            <person name="Choi I.-G."/>
        </authorList>
    </citation>
    <scope>NUCLEOTIDE SEQUENCE [LARGE SCALE GENOMIC DNA]</scope>
    <source>
        <strain evidence="8 9">KUC8140</strain>
    </source>
</reference>
<keyword evidence="2 6" id="KW-0560">Oxidoreductase</keyword>
<sequence length="510" mass="55393">MAAKELQYTSLQEIETIHDSLIAAFNTGVTKPIEFRKAQLSQLAYMVKDNAAKFESALAQDLGRPLLESHLMELSCCVNDAVEAYNHVEHWSKTERAPFSMNYFPMGPKIRKEPKGVVLIISPFNYPAWLCLGPMAGAIAAGCAVVVKPSEITPATSALLADLIPQYLDNTVYAVINGAIPETTKLLELRWDHILYTGNGRVATIVSQAAAKHLTPVTLELGGKNPTFIDPKTDMALAAKRIAWGKFSNCGQTCTTTDYIMVPEEAQDRIVSALSDAIKGFYPDGAIKSDSYSRIVSDGHFKRLSGLLAETKGKVVVGGDTDAAQKFVAPTVVKDVKFDDALMSQEIFGPILPILPVKDIDEAISRINAMDHPLAVYIFSNNAELKKKYFNQTQSGAAIANETILHPAVDGLPFGGIGASGHGYHTGKFGFDLFTHLRATLDSPSWLDKIIGARYAPYSQKKLTSIKGLVYPSMPPRVGESSWFGGRLLAALLNVGLVTFVQRLITNSGK</sequence>
<evidence type="ECO:0000256" key="1">
    <source>
        <dbReference type="ARBA" id="ARBA00009986"/>
    </source>
</evidence>
<dbReference type="PROSITE" id="PS00687">
    <property type="entry name" value="ALDEHYDE_DEHYDR_GLU"/>
    <property type="match status" value="1"/>
</dbReference>
<evidence type="ECO:0000256" key="6">
    <source>
        <dbReference type="RuleBase" id="RU003345"/>
    </source>
</evidence>
<keyword evidence="9" id="KW-1185">Reference proteome</keyword>
<dbReference type="OrthoDB" id="440325at2759"/>
<dbReference type="InterPro" id="IPR029510">
    <property type="entry name" value="Ald_DH_CS_GLU"/>
</dbReference>
<name>A0A0H2RVM8_9AGAM</name>
<feature type="non-terminal residue" evidence="8">
    <location>
        <position position="1"/>
    </location>
</feature>
<dbReference type="PANTHER" id="PTHR43570:SF16">
    <property type="entry name" value="ALDEHYDE DEHYDROGENASE TYPE III, ISOFORM Q"/>
    <property type="match status" value="1"/>
</dbReference>
<evidence type="ECO:0000256" key="3">
    <source>
        <dbReference type="ARBA" id="ARBA00023027"/>
    </source>
</evidence>
<gene>
    <name evidence="8" type="ORF">SCHPADRAFT_920159</name>
</gene>
<dbReference type="SUPFAM" id="SSF53720">
    <property type="entry name" value="ALDH-like"/>
    <property type="match status" value="1"/>
</dbReference>
<dbReference type="CDD" id="cd07135">
    <property type="entry name" value="ALDH_F14-YMR110C"/>
    <property type="match status" value="1"/>
</dbReference>
<feature type="domain" description="Aldehyde dehydrogenase" evidence="7">
    <location>
        <begin position="14"/>
        <end position="438"/>
    </location>
</feature>
<dbReference type="InterPro" id="IPR016163">
    <property type="entry name" value="Ald_DH_C"/>
</dbReference>
<evidence type="ECO:0000256" key="2">
    <source>
        <dbReference type="ARBA" id="ARBA00023002"/>
    </source>
</evidence>
<accession>A0A0H2RVM8</accession>
<dbReference type="FunFam" id="3.40.605.10:FF:000004">
    <property type="entry name" value="Aldehyde dehydrogenase"/>
    <property type="match status" value="1"/>
</dbReference>
<organism evidence="8 9">
    <name type="scientific">Schizopora paradoxa</name>
    <dbReference type="NCBI Taxonomy" id="27342"/>
    <lineage>
        <taxon>Eukaryota</taxon>
        <taxon>Fungi</taxon>
        <taxon>Dikarya</taxon>
        <taxon>Basidiomycota</taxon>
        <taxon>Agaricomycotina</taxon>
        <taxon>Agaricomycetes</taxon>
        <taxon>Hymenochaetales</taxon>
        <taxon>Schizoporaceae</taxon>
        <taxon>Schizopora</taxon>
    </lineage>
</organism>
<protein>
    <submittedName>
        <fullName evidence="8">Aldehyde dehydrogenase</fullName>
    </submittedName>
</protein>
<evidence type="ECO:0000313" key="9">
    <source>
        <dbReference type="Proteomes" id="UP000053477"/>
    </source>
</evidence>
<dbReference type="Gene3D" id="3.40.309.10">
    <property type="entry name" value="Aldehyde Dehydrogenase, Chain A, domain 2"/>
    <property type="match status" value="1"/>
</dbReference>
<dbReference type="PANTHER" id="PTHR43570">
    <property type="entry name" value="ALDEHYDE DEHYDROGENASE"/>
    <property type="match status" value="1"/>
</dbReference>
<dbReference type="Gene3D" id="3.40.605.10">
    <property type="entry name" value="Aldehyde Dehydrogenase, Chain A, domain 1"/>
    <property type="match status" value="1"/>
</dbReference>
<evidence type="ECO:0000256" key="5">
    <source>
        <dbReference type="PROSITE-ProRule" id="PRU10007"/>
    </source>
</evidence>
<evidence type="ECO:0000259" key="7">
    <source>
        <dbReference type="Pfam" id="PF00171"/>
    </source>
</evidence>
<dbReference type="EMBL" id="KQ085926">
    <property type="protein sequence ID" value="KLO15667.1"/>
    <property type="molecule type" value="Genomic_DNA"/>
</dbReference>
<feature type="active site" evidence="4 5">
    <location>
        <position position="220"/>
    </location>
</feature>
<dbReference type="InterPro" id="IPR012394">
    <property type="entry name" value="Aldehyde_DH_NAD(P)"/>
</dbReference>
<dbReference type="InterPro" id="IPR016162">
    <property type="entry name" value="Ald_DH_N"/>
</dbReference>
<dbReference type="AlphaFoldDB" id="A0A0H2RVM8"/>
<keyword evidence="3" id="KW-0520">NAD</keyword>
<dbReference type="STRING" id="27342.A0A0H2RVM8"/>
<proteinExistence type="inferred from homology"/>
<comment type="similarity">
    <text evidence="1 6">Belongs to the aldehyde dehydrogenase family.</text>
</comment>
<dbReference type="Pfam" id="PF00171">
    <property type="entry name" value="Aldedh"/>
    <property type="match status" value="1"/>
</dbReference>
<feature type="active site" evidence="4">
    <location>
        <position position="254"/>
    </location>
</feature>
<evidence type="ECO:0000313" key="8">
    <source>
        <dbReference type="EMBL" id="KLO15667.1"/>
    </source>
</evidence>